<dbReference type="KEGG" id="mis:MICPUN_79164"/>
<keyword evidence="4" id="KW-0493">Microtubule</keyword>
<name>C1DYC9_MICCC</name>
<evidence type="ECO:0000256" key="6">
    <source>
        <dbReference type="ARBA" id="ARBA00023212"/>
    </source>
</evidence>
<keyword evidence="6" id="KW-0206">Cytoskeleton</keyword>
<dbReference type="Proteomes" id="UP000002009">
    <property type="component" value="Chromosome 2"/>
</dbReference>
<protein>
    <recommendedName>
        <fullName evidence="10">SF-assemblin</fullName>
    </recommendedName>
</protein>
<dbReference type="GO" id="GO:0005200">
    <property type="term" value="F:structural constituent of cytoskeleton"/>
    <property type="evidence" value="ECO:0007669"/>
    <property type="project" value="InterPro"/>
</dbReference>
<reference evidence="8 9" key="1">
    <citation type="journal article" date="2009" name="Science">
        <title>Green evolution and dynamic adaptations revealed by genomes of the marine picoeukaryotes Micromonas.</title>
        <authorList>
            <person name="Worden A.Z."/>
            <person name="Lee J.H."/>
            <person name="Mock T."/>
            <person name="Rouze P."/>
            <person name="Simmons M.P."/>
            <person name="Aerts A.L."/>
            <person name="Allen A.E."/>
            <person name="Cuvelier M.L."/>
            <person name="Derelle E."/>
            <person name="Everett M.V."/>
            <person name="Foulon E."/>
            <person name="Grimwood J."/>
            <person name="Gundlach H."/>
            <person name="Henrissat B."/>
            <person name="Napoli C."/>
            <person name="McDonald S.M."/>
            <person name="Parker M.S."/>
            <person name="Rombauts S."/>
            <person name="Salamov A."/>
            <person name="Von Dassow P."/>
            <person name="Badger J.H."/>
            <person name="Coutinho P.M."/>
            <person name="Demir E."/>
            <person name="Dubchak I."/>
            <person name="Gentemann C."/>
            <person name="Eikrem W."/>
            <person name="Gready J.E."/>
            <person name="John U."/>
            <person name="Lanier W."/>
            <person name="Lindquist E.A."/>
            <person name="Lucas S."/>
            <person name="Mayer K.F."/>
            <person name="Moreau H."/>
            <person name="Not F."/>
            <person name="Otillar R."/>
            <person name="Panaud O."/>
            <person name="Pangilinan J."/>
            <person name="Paulsen I."/>
            <person name="Piegu B."/>
            <person name="Poliakov A."/>
            <person name="Robbens S."/>
            <person name="Schmutz J."/>
            <person name="Toulza E."/>
            <person name="Wyss T."/>
            <person name="Zelensky A."/>
            <person name="Zhou K."/>
            <person name="Armbrust E.V."/>
            <person name="Bhattacharya D."/>
            <person name="Goodenough U.W."/>
            <person name="Van de Peer Y."/>
            <person name="Grigoriev I.V."/>
        </authorList>
    </citation>
    <scope>NUCLEOTIDE SEQUENCE [LARGE SCALE GENOMIC DNA]</scope>
    <source>
        <strain evidence="9">RCC299 / NOUM17</strain>
    </source>
</reference>
<comment type="subcellular location">
    <subcellularLocation>
        <location evidence="1">Cytoplasm</location>
        <location evidence="1">Cytoskeleton</location>
    </subcellularLocation>
</comment>
<evidence type="ECO:0000256" key="7">
    <source>
        <dbReference type="SAM" id="MobiDB-lite"/>
    </source>
</evidence>
<keyword evidence="9" id="KW-1185">Reference proteome</keyword>
<dbReference type="Pfam" id="PF06705">
    <property type="entry name" value="SF-assemblin"/>
    <property type="match status" value="1"/>
</dbReference>
<evidence type="ECO:0000256" key="2">
    <source>
        <dbReference type="ARBA" id="ARBA00005678"/>
    </source>
</evidence>
<gene>
    <name evidence="8" type="ORF">MICPUN_79164</name>
</gene>
<evidence type="ECO:0000313" key="8">
    <source>
        <dbReference type="EMBL" id="ACO61405.1"/>
    </source>
</evidence>
<evidence type="ECO:0000256" key="1">
    <source>
        <dbReference type="ARBA" id="ARBA00004245"/>
    </source>
</evidence>
<dbReference type="InterPro" id="IPR008374">
    <property type="entry name" value="SF_assemblin/giardin_b"/>
</dbReference>
<sequence>MPNFRTLENLAAENDSPGPVPPPLPSQYPAEDGGPARRLAHVAEKFSKFYSDLEHEKNARREVETGRRNALYDQVQKLELDLETEIRRRQESDRLLQEKVAADLKAMEQGIAAHVREMQQGLKASIDALTRSFAELHQGLREEREQRRVDVEHLAQSVVAKVDECQTGIDDERVERLEREANTLKRVGEDIFRLQEKVDAERVTRETGVNALRTQLDDVVRRADTHDDKFQTIVLTEIASLKSALNAEKEERVAEDEQIVHAINDYTRALQDGLRIVNQS</sequence>
<dbReference type="PANTHER" id="PTHR40412:SF1">
    <property type="entry name" value="SF-ASSEMBLIN"/>
    <property type="match status" value="1"/>
</dbReference>
<evidence type="ECO:0000256" key="4">
    <source>
        <dbReference type="ARBA" id="ARBA00022701"/>
    </source>
</evidence>
<feature type="region of interest" description="Disordered" evidence="7">
    <location>
        <begin position="1"/>
        <end position="34"/>
    </location>
</feature>
<dbReference type="OMA" id="QNYCDEQ"/>
<dbReference type="eggNOG" id="ENOG502SAJZ">
    <property type="taxonomic scope" value="Eukaryota"/>
</dbReference>
<comment type="similarity">
    <text evidence="2">Belongs to the SF-assemblin family.</text>
</comment>
<dbReference type="InParanoid" id="C1DYC9"/>
<dbReference type="GO" id="GO:0005874">
    <property type="term" value="C:microtubule"/>
    <property type="evidence" value="ECO:0007669"/>
    <property type="project" value="UniProtKB-KW"/>
</dbReference>
<organism evidence="8 9">
    <name type="scientific">Micromonas commoda (strain RCC299 / NOUM17 / CCMP2709)</name>
    <name type="common">Picoplanktonic green alga</name>
    <dbReference type="NCBI Taxonomy" id="296587"/>
    <lineage>
        <taxon>Eukaryota</taxon>
        <taxon>Viridiplantae</taxon>
        <taxon>Chlorophyta</taxon>
        <taxon>Mamiellophyceae</taxon>
        <taxon>Mamiellales</taxon>
        <taxon>Mamiellaceae</taxon>
        <taxon>Micromonas</taxon>
    </lineage>
</organism>
<dbReference type="GeneID" id="8241338"/>
<dbReference type="EMBL" id="CP001323">
    <property type="protein sequence ID" value="ACO61405.1"/>
    <property type="molecule type" value="Genomic_DNA"/>
</dbReference>
<dbReference type="AlphaFoldDB" id="C1DYC9"/>
<evidence type="ECO:0008006" key="10">
    <source>
        <dbReference type="Google" id="ProtNLM"/>
    </source>
</evidence>
<keyword evidence="3" id="KW-0963">Cytoplasm</keyword>
<evidence type="ECO:0000313" key="9">
    <source>
        <dbReference type="Proteomes" id="UP000002009"/>
    </source>
</evidence>
<accession>C1DYC9</accession>
<proteinExistence type="inferred from homology"/>
<dbReference type="PRINTS" id="PR01799">
    <property type="entry name" value="SFASSEMBLIN"/>
</dbReference>
<keyword evidence="5" id="KW-0175">Coiled coil</keyword>
<evidence type="ECO:0000256" key="3">
    <source>
        <dbReference type="ARBA" id="ARBA00022490"/>
    </source>
</evidence>
<dbReference type="OrthoDB" id="436841at2759"/>
<dbReference type="RefSeq" id="XP_002500147.1">
    <property type="nucleotide sequence ID" value="XM_002500101.1"/>
</dbReference>
<evidence type="ECO:0000256" key="5">
    <source>
        <dbReference type="ARBA" id="ARBA00023054"/>
    </source>
</evidence>
<dbReference type="STRING" id="296587.C1DYC9"/>
<dbReference type="PANTHER" id="PTHR40412">
    <property type="entry name" value="SF-ASSEMBLIN"/>
    <property type="match status" value="1"/>
</dbReference>